<feature type="domain" description="DDE-1" evidence="2">
    <location>
        <begin position="241"/>
        <end position="348"/>
    </location>
</feature>
<comment type="caution">
    <text evidence="3">The sequence shown here is derived from an EMBL/GenBank/DDBJ whole genome shotgun (WGS) entry which is preliminary data.</text>
</comment>
<dbReference type="InterPro" id="IPR004875">
    <property type="entry name" value="DDE_SF_endonuclease_dom"/>
</dbReference>
<protein>
    <recommendedName>
        <fullName evidence="2">DDE-1 domain-containing protein</fullName>
    </recommendedName>
</protein>
<proteinExistence type="predicted"/>
<organism evidence="3 4">
    <name type="scientific">Phytophthora megakarya</name>
    <dbReference type="NCBI Taxonomy" id="4795"/>
    <lineage>
        <taxon>Eukaryota</taxon>
        <taxon>Sar</taxon>
        <taxon>Stramenopiles</taxon>
        <taxon>Oomycota</taxon>
        <taxon>Peronosporomycetes</taxon>
        <taxon>Peronosporales</taxon>
        <taxon>Peronosporaceae</taxon>
        <taxon>Phytophthora</taxon>
    </lineage>
</organism>
<dbReference type="Pfam" id="PF03184">
    <property type="entry name" value="DDE_1"/>
    <property type="match status" value="1"/>
</dbReference>
<feature type="compositionally biased region" description="Polar residues" evidence="1">
    <location>
        <begin position="450"/>
        <end position="460"/>
    </location>
</feature>
<accession>A0A225UWA9</accession>
<evidence type="ECO:0000259" key="2">
    <source>
        <dbReference type="Pfam" id="PF03184"/>
    </source>
</evidence>
<feature type="region of interest" description="Disordered" evidence="1">
    <location>
        <begin position="439"/>
        <end position="460"/>
    </location>
</feature>
<dbReference type="AlphaFoldDB" id="A0A225UWA9"/>
<dbReference type="OrthoDB" id="111624at2759"/>
<reference evidence="4" key="1">
    <citation type="submission" date="2017-03" db="EMBL/GenBank/DDBJ databases">
        <title>Phytopthora megakarya and P. palmivora, two closely related causual agents of cacao black pod achieved similar genome size and gene model numbers by different mechanisms.</title>
        <authorList>
            <person name="Ali S."/>
            <person name="Shao J."/>
            <person name="Larry D.J."/>
            <person name="Kronmiller B."/>
            <person name="Shen D."/>
            <person name="Strem M.D."/>
            <person name="Melnick R.L."/>
            <person name="Guiltinan M.J."/>
            <person name="Tyler B.M."/>
            <person name="Meinhardt L.W."/>
            <person name="Bailey B.A."/>
        </authorList>
    </citation>
    <scope>NUCLEOTIDE SEQUENCE [LARGE SCALE GENOMIC DNA]</scope>
    <source>
        <strain evidence="4">zdho120</strain>
    </source>
</reference>
<evidence type="ECO:0000256" key="1">
    <source>
        <dbReference type="SAM" id="MobiDB-lite"/>
    </source>
</evidence>
<keyword evidence="4" id="KW-1185">Reference proteome</keyword>
<evidence type="ECO:0000313" key="3">
    <source>
        <dbReference type="EMBL" id="OWY97242.1"/>
    </source>
</evidence>
<dbReference type="Proteomes" id="UP000198211">
    <property type="component" value="Unassembled WGS sequence"/>
</dbReference>
<dbReference type="EMBL" id="NBNE01010688">
    <property type="protein sequence ID" value="OWY97242.1"/>
    <property type="molecule type" value="Genomic_DNA"/>
</dbReference>
<sequence length="460" mass="52063">MKASRWWDNRERFLQAYAEPSHRMSVQANQPGLRKHVLLKALPGRGRRRNPWTTWLHDELLQEFHRLRKAGLKMSPSMLVSIAQYILTNSHHSEYTRAFTPPGSDIPLYDRLNVRWVQTFQDRFNIVQRKQAGKKQLSPQKQLQIEKEVAFHMGTLKRGFESGEFTNEQMVNMDETHFIVDMDNGKTLSFKGDEHVSYADVVAGSTGMTMVVLLLGGTSAKIGTPMMIFSNASCSYPIRGVPDKVPGVAYRTAQKGFMTSKVFAQWLGESRVIRRLPRQQKMIIWADNYSGHTLTEQANTELSRLNAEVRAFPANATHLVQPADSFVISKIKDAWTKRWEAKKVEMIRAGEWQNTVRSDGSWSGALRNPGKTFYLQLAADAVRDVNAQRTKKGNLTYAQKAMVRCGLATVNGKWSVDQLSDELQMIIADHYDHFMGKPVEDSAVEDESPDQSAGGQEASV</sequence>
<name>A0A225UWA9_9STRA</name>
<gene>
    <name evidence="3" type="ORF">PHMEG_00032280</name>
</gene>
<dbReference type="GO" id="GO:0003676">
    <property type="term" value="F:nucleic acid binding"/>
    <property type="evidence" value="ECO:0007669"/>
    <property type="project" value="InterPro"/>
</dbReference>
<evidence type="ECO:0000313" key="4">
    <source>
        <dbReference type="Proteomes" id="UP000198211"/>
    </source>
</evidence>